<proteinExistence type="predicted"/>
<accession>A0A0F7L822</accession>
<dbReference type="EMBL" id="KR029596">
    <property type="protein sequence ID" value="AKH47562.1"/>
    <property type="molecule type" value="Genomic_DNA"/>
</dbReference>
<protein>
    <submittedName>
        <fullName evidence="1">Uncharacterized protein</fullName>
    </submittedName>
</protein>
<name>A0A0F7L822_9VIRU</name>
<sequence>MSDINLGLAMPEAREIHRRGLWKQYVEWVYDEYRSEYSEPFDLEEDVEHQQAFLQELKD</sequence>
<reference evidence="1" key="2">
    <citation type="submission" date="2015-03" db="EMBL/GenBank/DDBJ databases">
        <authorList>
            <person name="Chow C.-E.T."/>
            <person name="Winget D.M."/>
            <person name="White R.A.III."/>
            <person name="Hallam S.J."/>
            <person name="Suttle C.A."/>
        </authorList>
    </citation>
    <scope>NUCLEOTIDE SEQUENCE</scope>
    <source>
        <strain evidence="1">Oxic1_1</strain>
    </source>
</reference>
<reference evidence="1" key="1">
    <citation type="journal article" date="2015" name="Front. Microbiol.">
        <title>Combining genomic sequencing methods to explore viral diversity and reveal potential virus-host interactions.</title>
        <authorList>
            <person name="Chow C.E."/>
            <person name="Winget D.M."/>
            <person name="White R.A.III."/>
            <person name="Hallam S.J."/>
            <person name="Suttle C.A."/>
        </authorList>
    </citation>
    <scope>NUCLEOTIDE SEQUENCE</scope>
    <source>
        <strain evidence="1">Oxic1_1</strain>
    </source>
</reference>
<evidence type="ECO:0000313" key="1">
    <source>
        <dbReference type="EMBL" id="AKH47562.1"/>
    </source>
</evidence>
<organism evidence="1">
    <name type="scientific">uncultured marine virus</name>
    <dbReference type="NCBI Taxonomy" id="186617"/>
    <lineage>
        <taxon>Viruses</taxon>
        <taxon>environmental samples</taxon>
    </lineage>
</organism>